<dbReference type="Gene3D" id="3.30.40.10">
    <property type="entry name" value="Zinc/RING finger domain, C3HC4 (zinc finger)"/>
    <property type="match status" value="1"/>
</dbReference>
<keyword evidence="6" id="KW-1185">Reference proteome</keyword>
<dbReference type="EC" id="1.14.11.27" evidence="5"/>
<dbReference type="SUPFAM" id="SSF57903">
    <property type="entry name" value="FYVE/PHD zinc finger"/>
    <property type="match status" value="1"/>
</dbReference>
<dbReference type="GO" id="GO:0140680">
    <property type="term" value="F:histone H3K36me/H3K36me2 demethylase activity"/>
    <property type="evidence" value="ECO:0007669"/>
    <property type="project" value="UniProtKB-EC"/>
</dbReference>
<dbReference type="InterPro" id="IPR011011">
    <property type="entry name" value="Znf_FYVE_PHD"/>
</dbReference>
<protein>
    <submittedName>
        <fullName evidence="5">JmjC domain-containing histone demethylation protein 1</fullName>
        <ecNumber evidence="5">1.14.11.27</ecNumber>
    </submittedName>
</protein>
<dbReference type="OrthoDB" id="413122at2759"/>
<feature type="domain" description="Zinc finger PHD-type" evidence="4">
    <location>
        <begin position="5"/>
        <end position="59"/>
    </location>
</feature>
<evidence type="ECO:0000259" key="4">
    <source>
        <dbReference type="SMART" id="SM00249"/>
    </source>
</evidence>
<reference evidence="5" key="1">
    <citation type="submission" date="2023-01" db="EMBL/GenBank/DDBJ databases">
        <title>Genome assembly of the deep-sea coral Lophelia pertusa.</title>
        <authorList>
            <person name="Herrera S."/>
            <person name="Cordes E."/>
        </authorList>
    </citation>
    <scope>NUCLEOTIDE SEQUENCE</scope>
    <source>
        <strain evidence="5">USNM1676648</strain>
        <tissue evidence="5">Polyp</tissue>
    </source>
</reference>
<dbReference type="InterPro" id="IPR013083">
    <property type="entry name" value="Znf_RING/FYVE/PHD"/>
</dbReference>
<sequence length="64" mass="7366">MQEDVCHICQREDPEQSEDGQQTYWIQCYSCKKWFHQVCAGASVGGGTDDIFWESIFCVPVNTM</sequence>
<keyword evidence="1" id="KW-0479">Metal-binding</keyword>
<dbReference type="AlphaFoldDB" id="A0A9W9ZFF6"/>
<dbReference type="InterPro" id="IPR019787">
    <property type="entry name" value="Znf_PHD-finger"/>
</dbReference>
<evidence type="ECO:0000313" key="6">
    <source>
        <dbReference type="Proteomes" id="UP001163046"/>
    </source>
</evidence>
<dbReference type="GO" id="GO:0008270">
    <property type="term" value="F:zinc ion binding"/>
    <property type="evidence" value="ECO:0007669"/>
    <property type="project" value="UniProtKB-KW"/>
</dbReference>
<dbReference type="Pfam" id="PF00628">
    <property type="entry name" value="PHD"/>
    <property type="match status" value="1"/>
</dbReference>
<dbReference type="InterPro" id="IPR001965">
    <property type="entry name" value="Znf_PHD"/>
</dbReference>
<accession>A0A9W9ZFF6</accession>
<comment type="caution">
    <text evidence="5">The sequence shown here is derived from an EMBL/GenBank/DDBJ whole genome shotgun (WGS) entry which is preliminary data.</text>
</comment>
<dbReference type="Proteomes" id="UP001163046">
    <property type="component" value="Unassembled WGS sequence"/>
</dbReference>
<evidence type="ECO:0000313" key="5">
    <source>
        <dbReference type="EMBL" id="KAJ7380672.1"/>
    </source>
</evidence>
<evidence type="ECO:0000256" key="2">
    <source>
        <dbReference type="ARBA" id="ARBA00022771"/>
    </source>
</evidence>
<proteinExistence type="predicted"/>
<keyword evidence="3" id="KW-0862">Zinc</keyword>
<keyword evidence="2" id="KW-0863">Zinc-finger</keyword>
<gene>
    <name evidence="5" type="primary">JHD1</name>
    <name evidence="5" type="ORF">OS493_007038</name>
</gene>
<dbReference type="EMBL" id="MU826352">
    <property type="protein sequence ID" value="KAJ7380672.1"/>
    <property type="molecule type" value="Genomic_DNA"/>
</dbReference>
<evidence type="ECO:0000256" key="1">
    <source>
        <dbReference type="ARBA" id="ARBA00022723"/>
    </source>
</evidence>
<dbReference type="SMART" id="SM00249">
    <property type="entry name" value="PHD"/>
    <property type="match status" value="1"/>
</dbReference>
<keyword evidence="5" id="KW-0560">Oxidoreductase</keyword>
<evidence type="ECO:0000256" key="3">
    <source>
        <dbReference type="ARBA" id="ARBA00022833"/>
    </source>
</evidence>
<organism evidence="5 6">
    <name type="scientific">Desmophyllum pertusum</name>
    <dbReference type="NCBI Taxonomy" id="174260"/>
    <lineage>
        <taxon>Eukaryota</taxon>
        <taxon>Metazoa</taxon>
        <taxon>Cnidaria</taxon>
        <taxon>Anthozoa</taxon>
        <taxon>Hexacorallia</taxon>
        <taxon>Scleractinia</taxon>
        <taxon>Caryophylliina</taxon>
        <taxon>Caryophylliidae</taxon>
        <taxon>Desmophyllum</taxon>
    </lineage>
</organism>
<name>A0A9W9ZFF6_9CNID</name>